<keyword evidence="2" id="KW-0808">Transferase</keyword>
<evidence type="ECO:0000259" key="1">
    <source>
        <dbReference type="Pfam" id="PF00534"/>
    </source>
</evidence>
<name>A0A5D0CM07_9BACL</name>
<evidence type="ECO:0000313" key="3">
    <source>
        <dbReference type="Proteomes" id="UP000325218"/>
    </source>
</evidence>
<dbReference type="AlphaFoldDB" id="A0A5D0CM07"/>
<dbReference type="CDD" id="cd03801">
    <property type="entry name" value="GT4_PimA-like"/>
    <property type="match status" value="1"/>
</dbReference>
<dbReference type="Pfam" id="PF00534">
    <property type="entry name" value="Glycos_transf_1"/>
    <property type="match status" value="1"/>
</dbReference>
<evidence type="ECO:0000313" key="2">
    <source>
        <dbReference type="EMBL" id="TYA10901.1"/>
    </source>
</evidence>
<gene>
    <name evidence="2" type="ORF">FRY98_24325</name>
</gene>
<keyword evidence="3" id="KW-1185">Reference proteome</keyword>
<feature type="domain" description="Glycosyl transferase family 1" evidence="1">
    <location>
        <begin position="157"/>
        <end position="331"/>
    </location>
</feature>
<dbReference type="Proteomes" id="UP000325218">
    <property type="component" value="Unassembled WGS sequence"/>
</dbReference>
<dbReference type="PANTHER" id="PTHR12526:SF638">
    <property type="entry name" value="SPORE COAT PROTEIN SA"/>
    <property type="match status" value="1"/>
</dbReference>
<dbReference type="PANTHER" id="PTHR12526">
    <property type="entry name" value="GLYCOSYLTRANSFERASE"/>
    <property type="match status" value="1"/>
</dbReference>
<dbReference type="OrthoDB" id="158463at2"/>
<dbReference type="EMBL" id="VSDO01000005">
    <property type="protein sequence ID" value="TYA10901.1"/>
    <property type="molecule type" value="Genomic_DNA"/>
</dbReference>
<proteinExistence type="predicted"/>
<dbReference type="RefSeq" id="WP_148457010.1">
    <property type="nucleotide sequence ID" value="NZ_VSDO01000005.1"/>
</dbReference>
<sequence>MKVLFVFYVPSGGVHSLNRQRCLALRRHGIQADCLYYDWGAGFQSLEDFPVYLTRDDRETAHILRSRNYDLIVVTSDFTCFERFRKLGYTGKMALEIQGYGPPELARRRLVEGAPAIQAHASALLNPNTPHIALLLQEMYPSIPLFQFNNCFDYERFTYREQAGHGADSPIIAWLGRIEDNKNWREFLYIGYALQKHYPQLKLWMFEDSNLADPEEKVQFDRMVELLQLSSRLTVRSNVPNDHMMHYFSRIGDSGGFLCSTSKAEGSPQAILEAMSCRCPVLAADCDGVFASVVHNITGKNYRLGDIEHAVREAIELIDNGPLRQNIQSAALLHVQTEFNSEVYCRNFIGMLQEIVEGRGGNGF</sequence>
<accession>A0A5D0CM07</accession>
<reference evidence="2 3" key="1">
    <citation type="submission" date="2019-08" db="EMBL/GenBank/DDBJ databases">
        <title>Genome sequencing of Paenibacillus faecis DSM 23593(T).</title>
        <authorList>
            <person name="Kook J.-K."/>
            <person name="Park S.-N."/>
            <person name="Lim Y.K."/>
        </authorList>
    </citation>
    <scope>NUCLEOTIDE SEQUENCE [LARGE SCALE GENOMIC DNA]</scope>
    <source>
        <strain evidence="2 3">DSM 23593</strain>
    </source>
</reference>
<dbReference type="GO" id="GO:0016757">
    <property type="term" value="F:glycosyltransferase activity"/>
    <property type="evidence" value="ECO:0007669"/>
    <property type="project" value="InterPro"/>
</dbReference>
<dbReference type="Gene3D" id="3.40.50.2000">
    <property type="entry name" value="Glycogen Phosphorylase B"/>
    <property type="match status" value="1"/>
</dbReference>
<dbReference type="InterPro" id="IPR001296">
    <property type="entry name" value="Glyco_trans_1"/>
</dbReference>
<organism evidence="2 3">
    <name type="scientific">Paenibacillus faecis</name>
    <dbReference type="NCBI Taxonomy" id="862114"/>
    <lineage>
        <taxon>Bacteria</taxon>
        <taxon>Bacillati</taxon>
        <taxon>Bacillota</taxon>
        <taxon>Bacilli</taxon>
        <taxon>Bacillales</taxon>
        <taxon>Paenibacillaceae</taxon>
        <taxon>Paenibacillus</taxon>
    </lineage>
</organism>
<comment type="caution">
    <text evidence="2">The sequence shown here is derived from an EMBL/GenBank/DDBJ whole genome shotgun (WGS) entry which is preliminary data.</text>
</comment>
<protein>
    <submittedName>
        <fullName evidence="2">Glycosyltransferase family 4 protein</fullName>
    </submittedName>
</protein>
<dbReference type="SUPFAM" id="SSF53756">
    <property type="entry name" value="UDP-Glycosyltransferase/glycogen phosphorylase"/>
    <property type="match status" value="1"/>
</dbReference>